<dbReference type="SUPFAM" id="SSF53822">
    <property type="entry name" value="Periplasmic binding protein-like I"/>
    <property type="match status" value="1"/>
</dbReference>
<dbReference type="AlphaFoldDB" id="A0A835DAE4"/>
<comment type="caution">
    <text evidence="16">The sequence shown here is derived from an EMBL/GenBank/DDBJ whole genome shotgun (WGS) entry which is preliminary data.</text>
</comment>
<keyword evidence="5 13" id="KW-1133">Transmembrane helix</keyword>
<keyword evidence="10" id="KW-1071">Ligand-gated ion channel</keyword>
<dbReference type="Pfam" id="PF10613">
    <property type="entry name" value="Lig_chan-Glu_bd"/>
    <property type="match status" value="1"/>
</dbReference>
<evidence type="ECO:0000256" key="9">
    <source>
        <dbReference type="ARBA" id="ARBA00023180"/>
    </source>
</evidence>
<evidence type="ECO:0000256" key="4">
    <source>
        <dbReference type="ARBA" id="ARBA00022692"/>
    </source>
</evidence>
<evidence type="ECO:0000256" key="1">
    <source>
        <dbReference type="ARBA" id="ARBA00004141"/>
    </source>
</evidence>
<feature type="transmembrane region" description="Helical" evidence="13">
    <location>
        <begin position="628"/>
        <end position="647"/>
    </location>
</feature>
<dbReference type="SUPFAM" id="SSF53850">
    <property type="entry name" value="Periplasmic binding protein-like II"/>
    <property type="match status" value="1"/>
</dbReference>
<dbReference type="PANTHER" id="PTHR34836:SF1">
    <property type="entry name" value="OS09G0428600 PROTEIN"/>
    <property type="match status" value="1"/>
</dbReference>
<proteinExistence type="predicted"/>
<dbReference type="EMBL" id="JABCRI010000015">
    <property type="protein sequence ID" value="KAF8392929.1"/>
    <property type="molecule type" value="Genomic_DNA"/>
</dbReference>
<dbReference type="Proteomes" id="UP000655225">
    <property type="component" value="Unassembled WGS sequence"/>
</dbReference>
<keyword evidence="3" id="KW-0813">Transport</keyword>
<dbReference type="OrthoDB" id="5984008at2759"/>
<keyword evidence="9" id="KW-0325">Glycoprotein</keyword>
<dbReference type="PANTHER" id="PTHR34836">
    <property type="entry name" value="OS06G0188250 PROTEIN"/>
    <property type="match status" value="1"/>
</dbReference>
<dbReference type="Gene3D" id="3.40.190.10">
    <property type="entry name" value="Periplasmic binding protein-like II"/>
    <property type="match status" value="1"/>
</dbReference>
<keyword evidence="14" id="KW-0732">Signal</keyword>
<evidence type="ECO:0000256" key="8">
    <source>
        <dbReference type="ARBA" id="ARBA00023170"/>
    </source>
</evidence>
<feature type="signal peptide" evidence="14">
    <location>
        <begin position="1"/>
        <end position="27"/>
    </location>
</feature>
<keyword evidence="6" id="KW-0406">Ion transport</keyword>
<reference evidence="16 17" key="1">
    <citation type="submission" date="2020-04" db="EMBL/GenBank/DDBJ databases">
        <title>Plant Genome Project.</title>
        <authorList>
            <person name="Zhang R.-G."/>
        </authorList>
    </citation>
    <scope>NUCLEOTIDE SEQUENCE [LARGE SCALE GENOMIC DNA]</scope>
    <source>
        <strain evidence="16">YNK0</strain>
        <tissue evidence="16">Leaf</tissue>
    </source>
</reference>
<dbReference type="Gene3D" id="3.40.50.2300">
    <property type="match status" value="2"/>
</dbReference>
<evidence type="ECO:0000256" key="11">
    <source>
        <dbReference type="ARBA" id="ARBA00023303"/>
    </source>
</evidence>
<dbReference type="FunFam" id="3.40.50.2300:FF:000195">
    <property type="entry name" value="Glutamate receptor"/>
    <property type="match status" value="1"/>
</dbReference>
<evidence type="ECO:0000259" key="15">
    <source>
        <dbReference type="SMART" id="SM00079"/>
    </source>
</evidence>
<feature type="transmembrane region" description="Helical" evidence="13">
    <location>
        <begin position="590"/>
        <end position="608"/>
    </location>
</feature>
<dbReference type="FunFam" id="3.40.190.10:FF:000103">
    <property type="entry name" value="Glutamate receptor"/>
    <property type="match status" value="1"/>
</dbReference>
<accession>A0A835DAE4</accession>
<dbReference type="Gene3D" id="1.10.287.70">
    <property type="match status" value="1"/>
</dbReference>
<dbReference type="InterPro" id="IPR001320">
    <property type="entry name" value="Iontro_rcpt_C"/>
</dbReference>
<evidence type="ECO:0000256" key="10">
    <source>
        <dbReference type="ARBA" id="ARBA00023286"/>
    </source>
</evidence>
<comment type="subunit">
    <text evidence="2">May form heteromers.</text>
</comment>
<evidence type="ECO:0000313" key="16">
    <source>
        <dbReference type="EMBL" id="KAF8392929.1"/>
    </source>
</evidence>
<dbReference type="InterPro" id="IPR001828">
    <property type="entry name" value="ANF_lig-bd_rcpt"/>
</dbReference>
<gene>
    <name evidence="16" type="ORF">HHK36_021169</name>
</gene>
<keyword evidence="4 13" id="KW-0812">Transmembrane</keyword>
<dbReference type="FunFam" id="3.40.50.2300:FF:000169">
    <property type="entry name" value="Glutamate receptor"/>
    <property type="match status" value="1"/>
</dbReference>
<evidence type="ECO:0000256" key="13">
    <source>
        <dbReference type="SAM" id="Phobius"/>
    </source>
</evidence>
<comment type="function">
    <text evidence="12">Glutamate-gated receptor that probably acts as a non-selective cation channel. May be involved in light-signal transduction and calcium homeostasis via the regulation of calcium influx into cells.</text>
</comment>
<protein>
    <recommendedName>
        <fullName evidence="15">Ionotropic glutamate receptor C-terminal domain-containing protein</fullName>
    </recommendedName>
</protein>
<keyword evidence="17" id="KW-1185">Reference proteome</keyword>
<dbReference type="InterPro" id="IPR044440">
    <property type="entry name" value="GABAb_receptor_plant_PBP1"/>
</dbReference>
<evidence type="ECO:0000256" key="6">
    <source>
        <dbReference type="ARBA" id="ARBA00023065"/>
    </source>
</evidence>
<dbReference type="GO" id="GO:0015276">
    <property type="term" value="F:ligand-gated monoatomic ion channel activity"/>
    <property type="evidence" value="ECO:0007669"/>
    <property type="project" value="InterPro"/>
</dbReference>
<dbReference type="GO" id="GO:0016020">
    <property type="term" value="C:membrane"/>
    <property type="evidence" value="ECO:0007669"/>
    <property type="project" value="UniProtKB-SubCell"/>
</dbReference>
<dbReference type="InterPro" id="IPR028082">
    <property type="entry name" value="Peripla_BP_I"/>
</dbReference>
<feature type="chain" id="PRO_5033020408" description="Ionotropic glutamate receptor C-terminal domain-containing protein" evidence="14">
    <location>
        <begin position="28"/>
        <end position="650"/>
    </location>
</feature>
<feature type="domain" description="Ionotropic glutamate receptor C-terminal" evidence="15">
    <location>
        <begin position="460"/>
        <end position="646"/>
    </location>
</feature>
<evidence type="ECO:0000313" key="17">
    <source>
        <dbReference type="Proteomes" id="UP000655225"/>
    </source>
</evidence>
<organism evidence="16 17">
    <name type="scientific">Tetracentron sinense</name>
    <name type="common">Spur-leaf</name>
    <dbReference type="NCBI Taxonomy" id="13715"/>
    <lineage>
        <taxon>Eukaryota</taxon>
        <taxon>Viridiplantae</taxon>
        <taxon>Streptophyta</taxon>
        <taxon>Embryophyta</taxon>
        <taxon>Tracheophyta</taxon>
        <taxon>Spermatophyta</taxon>
        <taxon>Magnoliopsida</taxon>
        <taxon>Trochodendrales</taxon>
        <taxon>Trochodendraceae</taxon>
        <taxon>Tetracentron</taxon>
    </lineage>
</organism>
<evidence type="ECO:0000256" key="5">
    <source>
        <dbReference type="ARBA" id="ARBA00022989"/>
    </source>
</evidence>
<keyword evidence="7 13" id="KW-0472">Membrane</keyword>
<evidence type="ECO:0000256" key="2">
    <source>
        <dbReference type="ARBA" id="ARBA00011095"/>
    </source>
</evidence>
<evidence type="ECO:0000256" key="14">
    <source>
        <dbReference type="SAM" id="SignalP"/>
    </source>
</evidence>
<dbReference type="OMA" id="YFASHAQ"/>
<name>A0A835DAE4_TETSI</name>
<dbReference type="CDD" id="cd19990">
    <property type="entry name" value="PBP1_GABAb_receptor_plant"/>
    <property type="match status" value="1"/>
</dbReference>
<keyword evidence="8" id="KW-0675">Receptor</keyword>
<keyword evidence="11" id="KW-0407">Ion channel</keyword>
<dbReference type="Pfam" id="PF01094">
    <property type="entry name" value="ANF_receptor"/>
    <property type="match status" value="1"/>
</dbReference>
<dbReference type="InterPro" id="IPR019594">
    <property type="entry name" value="Glu/Gly-bd"/>
</dbReference>
<sequence>MKNPTNLLSSLLFFFLSLSLFQRSVYAQNAKSMIDVGVILDFDSWVGKMSRSCMSMALSDFYAVNPNYRTRLVLHTRDSKRDAVDATSAAIDLLKNVQVQAILGPMRSWQAEFVVEIGNKTQVPIISFSATSPFLSTIQTPYFVRTGLNDSSQVKAIAAMVQAFEWREVVPIYENTEYGSGIVPYLTDAFHEINTDIPYRSAISTLATDDQILEELYKLMTMQTRVFVVHMTGTLASRLFLKAKEVGMMSKGYAWIITDGLANMLPSMDSSVIHSMQGVLGVKPYIPRSNELINFTTRWRRKFRQENPEIDRIELNVFGLWAYDSIWALAMATESTGVVRAQFEKPLSRDNLTDLAAIGISKTGPKLLEAILRTSFKGLSGEFQLVDGELQSSAFKIINVIGKGEREIGFWTPAHGISEKLNPNDKKMYSASRFDLRPIIWPGDLTEVPKGWEIPTSERKLRIGVPVKDGFREFVKVDRDPHTYAPIVTGFCIDVFKAVMESLPYAVPYEFIPFDKPDGQSAGNYNDLVYQVFLHKFDAVVGDTTILANRSLHVDFTLPFTESGVSMIVPIKDDERKNAWIFLKPLTMELWVTTGAFFIFTGFVVWLIEHRINIDFRGSPSKQAGMVFWFSFSTLVFAHSNFLSTYLNSY</sequence>
<dbReference type="SMART" id="SM00079">
    <property type="entry name" value="PBPe"/>
    <property type="match status" value="1"/>
</dbReference>
<evidence type="ECO:0000256" key="3">
    <source>
        <dbReference type="ARBA" id="ARBA00022448"/>
    </source>
</evidence>
<evidence type="ECO:0000256" key="7">
    <source>
        <dbReference type="ARBA" id="ARBA00023136"/>
    </source>
</evidence>
<dbReference type="Pfam" id="PF00060">
    <property type="entry name" value="Lig_chan"/>
    <property type="match status" value="1"/>
</dbReference>
<evidence type="ECO:0000256" key="12">
    <source>
        <dbReference type="ARBA" id="ARBA00049638"/>
    </source>
</evidence>
<dbReference type="InterPro" id="IPR015683">
    <property type="entry name" value="Ionotropic_Glu_rcpt"/>
</dbReference>
<comment type="subcellular location">
    <subcellularLocation>
        <location evidence="1">Membrane</location>
        <topology evidence="1">Multi-pass membrane protein</topology>
    </subcellularLocation>
</comment>